<dbReference type="Gene3D" id="2.60.120.620">
    <property type="entry name" value="q2cbj1_9rhob like domain"/>
    <property type="match status" value="1"/>
</dbReference>
<evidence type="ECO:0008006" key="5">
    <source>
        <dbReference type="Google" id="ProtNLM"/>
    </source>
</evidence>
<dbReference type="KEGG" id="fcy:FRACYDRAFT_233163"/>
<feature type="region of interest" description="Disordered" evidence="1">
    <location>
        <begin position="23"/>
        <end position="55"/>
    </location>
</feature>
<gene>
    <name evidence="3" type="ORF">FRACYDRAFT_233163</name>
</gene>
<feature type="compositionally biased region" description="Basic and acidic residues" evidence="1">
    <location>
        <begin position="441"/>
        <end position="458"/>
    </location>
</feature>
<evidence type="ECO:0000313" key="4">
    <source>
        <dbReference type="Proteomes" id="UP000095751"/>
    </source>
</evidence>
<dbReference type="SUPFAM" id="SSF51197">
    <property type="entry name" value="Clavaminate synthase-like"/>
    <property type="match status" value="1"/>
</dbReference>
<keyword evidence="4" id="KW-1185">Reference proteome</keyword>
<keyword evidence="2" id="KW-0812">Transmembrane</keyword>
<dbReference type="InParanoid" id="A0A1E7FXW9"/>
<dbReference type="AlphaFoldDB" id="A0A1E7FXW9"/>
<accession>A0A1E7FXW9</accession>
<proteinExistence type="predicted"/>
<dbReference type="InterPro" id="IPR051961">
    <property type="entry name" value="Fungal_Metabolite_Diox"/>
</dbReference>
<evidence type="ECO:0000313" key="3">
    <source>
        <dbReference type="EMBL" id="OEU22999.1"/>
    </source>
</evidence>
<name>A0A1E7FXW9_9STRA</name>
<evidence type="ECO:0000256" key="2">
    <source>
        <dbReference type="SAM" id="Phobius"/>
    </source>
</evidence>
<keyword evidence="2" id="KW-1133">Transmembrane helix</keyword>
<feature type="region of interest" description="Disordered" evidence="1">
    <location>
        <begin position="426"/>
        <end position="458"/>
    </location>
</feature>
<feature type="region of interest" description="Disordered" evidence="1">
    <location>
        <begin position="1012"/>
        <end position="1031"/>
    </location>
</feature>
<protein>
    <recommendedName>
        <fullName evidence="5">Phytanoyl-CoA dioxygenase</fullName>
    </recommendedName>
</protein>
<reference evidence="3 4" key="1">
    <citation type="submission" date="2016-09" db="EMBL/GenBank/DDBJ databases">
        <title>Extensive genetic diversity and differential bi-allelic expression allows diatom success in the polar Southern Ocean.</title>
        <authorList>
            <consortium name="DOE Joint Genome Institute"/>
            <person name="Mock T."/>
            <person name="Otillar R.P."/>
            <person name="Strauss J."/>
            <person name="Dupont C."/>
            <person name="Frickenhaus S."/>
            <person name="Maumus F."/>
            <person name="Mcmullan M."/>
            <person name="Sanges R."/>
            <person name="Schmutz J."/>
            <person name="Toseland A."/>
            <person name="Valas R."/>
            <person name="Veluchamy A."/>
            <person name="Ward B.J."/>
            <person name="Allen A."/>
            <person name="Barry K."/>
            <person name="Falciatore A."/>
            <person name="Ferrante M."/>
            <person name="Fortunato A.E."/>
            <person name="Gloeckner G."/>
            <person name="Gruber A."/>
            <person name="Hipkin R."/>
            <person name="Janech M."/>
            <person name="Kroth P."/>
            <person name="Leese F."/>
            <person name="Lindquist E."/>
            <person name="Lyon B.R."/>
            <person name="Martin J."/>
            <person name="Mayer C."/>
            <person name="Parker M."/>
            <person name="Quesneville H."/>
            <person name="Raymond J."/>
            <person name="Uhlig C."/>
            <person name="Valentin K.U."/>
            <person name="Worden A.Z."/>
            <person name="Armbrust E.V."/>
            <person name="Bowler C."/>
            <person name="Green B."/>
            <person name="Moulton V."/>
            <person name="Van Oosterhout C."/>
            <person name="Grigoriev I."/>
        </authorList>
    </citation>
    <scope>NUCLEOTIDE SEQUENCE [LARGE SCALE GENOMIC DNA]</scope>
    <source>
        <strain evidence="3 4">CCMP1102</strain>
    </source>
</reference>
<keyword evidence="2" id="KW-0472">Membrane</keyword>
<feature type="transmembrane region" description="Helical" evidence="2">
    <location>
        <begin position="632"/>
        <end position="652"/>
    </location>
</feature>
<feature type="compositionally biased region" description="Basic residues" evidence="1">
    <location>
        <begin position="206"/>
        <end position="223"/>
    </location>
</feature>
<feature type="compositionally biased region" description="Basic and acidic residues" evidence="1">
    <location>
        <begin position="33"/>
        <end position="46"/>
    </location>
</feature>
<feature type="transmembrane region" description="Helical" evidence="2">
    <location>
        <begin position="691"/>
        <end position="709"/>
    </location>
</feature>
<evidence type="ECO:0000256" key="1">
    <source>
        <dbReference type="SAM" id="MobiDB-lite"/>
    </source>
</evidence>
<dbReference type="PANTHER" id="PTHR37563:SF2">
    <property type="entry name" value="PHYTANOYL-COA DIOXYGENASE FAMILY PROTEIN (AFU_ORTHOLOGUE AFUA_2G03330)"/>
    <property type="match status" value="1"/>
</dbReference>
<dbReference type="Proteomes" id="UP000095751">
    <property type="component" value="Unassembled WGS sequence"/>
</dbReference>
<feature type="compositionally biased region" description="Low complexity" evidence="1">
    <location>
        <begin position="187"/>
        <end position="204"/>
    </location>
</feature>
<feature type="transmembrane region" description="Helical" evidence="2">
    <location>
        <begin position="86"/>
        <end position="106"/>
    </location>
</feature>
<dbReference type="OrthoDB" id="43616at2759"/>
<feature type="region of interest" description="Disordered" evidence="1">
    <location>
        <begin position="184"/>
        <end position="225"/>
    </location>
</feature>
<sequence>MVSTRSTTHEAVQRVCNKLTMQEKQQQQQAETETERTTGNKIETDNKSVSQQQQQQQQQPLNNLSIVLSVMEFIFISIYKCMNFSLHFILFISFLALIAIHCFGSFHDSYFVTLLHRARRTDIDLQNELTYYHRQCSVLDISGVVIREVITADDADVVDPAERSNNNNNNDFDPSELFIELPSPELSSSSSNDSTDNNNSNSNNKKGIKYQQRRQKRRRRSRRFIPSLNSWEEPPILPPISKVDAKKSGIKAINTIMKHGAVMVQQILSDQTIQDLRDYIIDKNENVFGTSVVYPMSANHHRISYGIEATEHHSVVRALQEIHDHAIFAHLITNLVGDTNPALSEITAITAWAGAEHQSWHPDVKPDGNGVKFGRTYSHSYSLFLPLQDTTGDMGATDLCPGTHLCASEDLWDVCEANRIGLHDIRPKYTGGRSSSSKNQSRVDDGKNRQDEDEYEYKGDGEEGIWRAGDGALFNQQVWHRGTAHVDDDRPDRVIFIVSFLRRPVADDPRQLARGTYFHQKWLNWGSTWQDMTDAASSLKRPWNILRCLHLWKSSDRQWGYDLFTATTLRIANAQQGGEPSDLEIFIDNVMTPLHYPERLQGTIDYESDEAWQIYLRETISNTYGSLKKVNFIGHIGFVLFWSIVTSISYFYNRLRKQRTQEQQQQQLHHQEQQQQHPIFLTVFKNGARRLAWTHGSVIFLGLYTWYTVKNSKWATDIDSGKTLMRPFPVAEFIDNDPGVQGGLTTLPRRSDVLIGTRFDTKSIGAYRKWLDYHPGNRIFDEFVDSYGGKFYHSLLYNNVNSNINNSSLPLSSSSSSFLLPVSLTEQLSATALHMIEEQHSGRFLMQDYRTGDWKILDSDEVKTYVRTRLFIGGDGTVWAALKEETNMLLDQYRFGLKRKTRSMSWNSQLFLADLSKYLFAPTASFPSQKEMMTAEKTTMMATTARILSSSSRLSSTFHPQFNLPQMKSIHSTPAISLDENGVRSFLLGKSLTPLHVGKEIYCMAWKEKDSGDDDDYDGGEGDDEDEDEGEGAFALYPGIVTGISTEEDVGYDIAFYDDGVQSLGVIDYFNVPRDLLMVREPTTEGSRVEVQDIDEGYCTGIILLVLADGTVDVKYDKDGRVVTNIPITRYKMMESLSFLRNNEFQLL</sequence>
<dbReference type="PANTHER" id="PTHR37563">
    <property type="entry name" value="PHYTANOYL-COA DIOXYGENASE FAMILY PROTEIN (AFU_ORTHOLOGUE AFUA_2G03330)"/>
    <property type="match status" value="1"/>
</dbReference>
<dbReference type="EMBL" id="KV784353">
    <property type="protein sequence ID" value="OEU22999.1"/>
    <property type="molecule type" value="Genomic_DNA"/>
</dbReference>
<organism evidence="3 4">
    <name type="scientific">Fragilariopsis cylindrus CCMP1102</name>
    <dbReference type="NCBI Taxonomy" id="635003"/>
    <lineage>
        <taxon>Eukaryota</taxon>
        <taxon>Sar</taxon>
        <taxon>Stramenopiles</taxon>
        <taxon>Ochrophyta</taxon>
        <taxon>Bacillariophyta</taxon>
        <taxon>Bacillariophyceae</taxon>
        <taxon>Bacillariophycidae</taxon>
        <taxon>Bacillariales</taxon>
        <taxon>Bacillariaceae</taxon>
        <taxon>Fragilariopsis</taxon>
    </lineage>
</organism>